<gene>
    <name evidence="4" type="ORF">PROSTU_01504</name>
</gene>
<reference evidence="5" key="2">
    <citation type="submission" date="2008-04" db="EMBL/GenBank/DDBJ databases">
        <title>Draft genome sequence of Providencia stuartii(ATCC 25827).</title>
        <authorList>
            <person name="Sudarsanam P."/>
            <person name="Ley R."/>
            <person name="Guruge J."/>
            <person name="Turnbaugh P.J."/>
            <person name="Mahowald M."/>
            <person name="Liep D."/>
            <person name="Gordon J."/>
        </authorList>
    </citation>
    <scope>NUCLEOTIDE SEQUENCE [LARGE SCALE GENOMIC DNA]</scope>
    <source>
        <strain evidence="5">ATCC 25827</strain>
    </source>
</reference>
<evidence type="ECO:0000313" key="5">
    <source>
        <dbReference type="Proteomes" id="UP000004506"/>
    </source>
</evidence>
<accession>A0AA87CTB4</accession>
<comment type="caution">
    <text evidence="4">The sequence shown here is derived from an EMBL/GenBank/DDBJ whole genome shotgun (WGS) entry which is preliminary data.</text>
</comment>
<dbReference type="RefSeq" id="WP_004917671.1">
    <property type="nucleotide sequence ID" value="NZ_DS607663.1"/>
</dbReference>
<dbReference type="PROSITE" id="PS51257">
    <property type="entry name" value="PROKAR_LIPOPROTEIN"/>
    <property type="match status" value="1"/>
</dbReference>
<feature type="chain" id="PRO_5041693741" description="DUF3829 domain-containing protein" evidence="3">
    <location>
        <begin position="23"/>
        <end position="371"/>
    </location>
</feature>
<reference evidence="5" key="1">
    <citation type="submission" date="2008-04" db="EMBL/GenBank/DDBJ databases">
        <title>Draft genome sequence of Providencia stuartii (ATCC 25827).</title>
        <authorList>
            <person name="Sudarsanam P."/>
            <person name="Ley R."/>
            <person name="Guruge J."/>
            <person name="Turnbaugh P.J."/>
            <person name="Mahowald M."/>
            <person name="Liep D."/>
            <person name="Gordon J."/>
        </authorList>
    </citation>
    <scope>NUCLEOTIDE SEQUENCE [LARGE SCALE GENOMIC DNA]</scope>
    <source>
        <strain evidence="5">ATCC 25827</strain>
    </source>
</reference>
<keyword evidence="1" id="KW-0175">Coiled coil</keyword>
<organism evidence="4 5">
    <name type="scientific">Providencia stuartii ATCC 25827</name>
    <dbReference type="NCBI Taxonomy" id="471874"/>
    <lineage>
        <taxon>Bacteria</taxon>
        <taxon>Pseudomonadati</taxon>
        <taxon>Pseudomonadota</taxon>
        <taxon>Gammaproteobacteria</taxon>
        <taxon>Enterobacterales</taxon>
        <taxon>Morganellaceae</taxon>
        <taxon>Providencia</taxon>
    </lineage>
</organism>
<feature type="compositionally biased region" description="Polar residues" evidence="2">
    <location>
        <begin position="21"/>
        <end position="34"/>
    </location>
</feature>
<feature type="compositionally biased region" description="Basic and acidic residues" evidence="2">
    <location>
        <begin position="35"/>
        <end position="44"/>
    </location>
</feature>
<keyword evidence="3" id="KW-0732">Signal</keyword>
<feature type="coiled-coil region" evidence="1">
    <location>
        <begin position="213"/>
        <end position="247"/>
    </location>
</feature>
<proteinExistence type="predicted"/>
<reference evidence="4 5" key="3">
    <citation type="submission" date="2008-05" db="EMBL/GenBank/DDBJ databases">
        <authorList>
            <person name="Fulton L."/>
            <person name="Clifton S."/>
            <person name="Fulton B."/>
            <person name="Xu J."/>
            <person name="Minx P."/>
            <person name="Pepin K.H."/>
            <person name="Johnson M."/>
            <person name="Thiruvilangam P."/>
            <person name="Bhonagiri V."/>
            <person name="Nash W.E."/>
            <person name="Mardis E.R."/>
            <person name="Wilson R.K."/>
        </authorList>
    </citation>
    <scope>NUCLEOTIDE SEQUENCE [LARGE SCALE GENOMIC DNA]</scope>
    <source>
        <strain evidence="4 5">ATCC 25827</strain>
    </source>
</reference>
<dbReference type="EMBL" id="ABJD02000101">
    <property type="protein sequence ID" value="EDU58338.1"/>
    <property type="molecule type" value="Genomic_DNA"/>
</dbReference>
<evidence type="ECO:0000256" key="1">
    <source>
        <dbReference type="SAM" id="Coils"/>
    </source>
</evidence>
<feature type="signal peptide" evidence="3">
    <location>
        <begin position="1"/>
        <end position="22"/>
    </location>
</feature>
<dbReference type="GeneID" id="93520263"/>
<sequence>MKKKILVSILSLLLISVTGCNDSNESSNTTPSQKNKAEQSESKQKNTNFNEAKLAQKIEKGNLWTYAIEEEFGNIIRKKTSVISGGLNPNILNNTKSVLDSFSSDKNMTLNLPAFKAIDNKTDLKNRAEISGSLLSLDITFSMHFNNSELNNIKEAFDYMATLSPEIPELDAAGIAYGKSYVDLYEKMIKLGDYAIIKKTYRLDDYAQMQVLYDDAKKAYIKLIDEKEKLENAYENYYQDMHVEELKLVKEKGLIIRFQIMNSLDLLSNTIESMEPEKIDLKVLSDEIAKIEAESVELEKLFGNEVLLNKENIKSSDYAVKEYLRKYQQIVIELKVLEKKAKEGKNVSNDIDTIFINYESLIKDYNSLITK</sequence>
<dbReference type="Proteomes" id="UP000004506">
    <property type="component" value="Unassembled WGS sequence"/>
</dbReference>
<protein>
    <recommendedName>
        <fullName evidence="6">DUF3829 domain-containing protein</fullName>
    </recommendedName>
</protein>
<evidence type="ECO:0000313" key="4">
    <source>
        <dbReference type="EMBL" id="EDU58338.1"/>
    </source>
</evidence>
<evidence type="ECO:0008006" key="6">
    <source>
        <dbReference type="Google" id="ProtNLM"/>
    </source>
</evidence>
<evidence type="ECO:0000256" key="3">
    <source>
        <dbReference type="SAM" id="SignalP"/>
    </source>
</evidence>
<dbReference type="AlphaFoldDB" id="A0AA87CTB4"/>
<feature type="region of interest" description="Disordered" evidence="2">
    <location>
        <begin position="21"/>
        <end position="49"/>
    </location>
</feature>
<feature type="coiled-coil region" evidence="1">
    <location>
        <begin position="281"/>
        <end position="340"/>
    </location>
</feature>
<name>A0AA87CTB4_PROST</name>
<evidence type="ECO:0000256" key="2">
    <source>
        <dbReference type="SAM" id="MobiDB-lite"/>
    </source>
</evidence>